<dbReference type="SUPFAM" id="SSF51430">
    <property type="entry name" value="NAD(P)-linked oxidoreductase"/>
    <property type="match status" value="1"/>
</dbReference>
<feature type="site" description="Lowers pKa of active site Tyr" evidence="4">
    <location>
        <position position="89"/>
    </location>
</feature>
<dbReference type="GO" id="GO:0016491">
    <property type="term" value="F:oxidoreductase activity"/>
    <property type="evidence" value="ECO:0007669"/>
    <property type="project" value="UniProtKB-KW"/>
</dbReference>
<accession>A0AAD9EE54</accession>
<dbReference type="PRINTS" id="PR00069">
    <property type="entry name" value="ALDKETRDTASE"/>
</dbReference>
<gene>
    <name evidence="6" type="ORF">CCHR01_12433</name>
</gene>
<dbReference type="InterPro" id="IPR020471">
    <property type="entry name" value="AKR"/>
</dbReference>
<dbReference type="CDD" id="cd19071">
    <property type="entry name" value="AKR_AKR1-5-like"/>
    <property type="match status" value="1"/>
</dbReference>
<dbReference type="PIRSF" id="PIRSF000097">
    <property type="entry name" value="AKR"/>
    <property type="match status" value="1"/>
</dbReference>
<reference evidence="6" key="1">
    <citation type="submission" date="2023-01" db="EMBL/GenBank/DDBJ databases">
        <title>Colletotrichum chrysophilum M932 genome sequence.</title>
        <authorList>
            <person name="Baroncelli R."/>
        </authorList>
    </citation>
    <scope>NUCLEOTIDE SEQUENCE</scope>
    <source>
        <strain evidence="6">M932</strain>
    </source>
</reference>
<evidence type="ECO:0000256" key="4">
    <source>
        <dbReference type="PIRSR" id="PIRSR000097-3"/>
    </source>
</evidence>
<evidence type="ECO:0000256" key="2">
    <source>
        <dbReference type="PIRSR" id="PIRSR000097-1"/>
    </source>
</evidence>
<dbReference type="AlphaFoldDB" id="A0AAD9EE54"/>
<sequence length="311" mass="34732">MATTKYTLATRLTLANGKTIPQIQLGLYCMSGKEATKTIPWALNAGYRGFDCAQMYRNERESGKAISDYLSSSENAQGLKREDVFYTTKLASCSTSYDEVRRSITESVKVSGLGYVDLFLLHSPYGGKEARLTSWKALEDAITEGEVKMGGVSNYGSAHVSRALVFESKVRPTKRVALTSLQIEELMASKPRIAPVINQIEVHPFNTQTKIRETCAKHNIAIEAYAPLARGMRMKHPKILELAQKYGCSPAQLFVRWSLQHEMITLPKSVRQERLIENASVGNFEISKEDLAEMDGLDERLVTDWDPTEAP</sequence>
<keyword evidence="1" id="KW-0560">Oxidoreductase</keyword>
<dbReference type="EMBL" id="JAQOWY010000292">
    <property type="protein sequence ID" value="KAK1844923.1"/>
    <property type="molecule type" value="Genomic_DNA"/>
</dbReference>
<proteinExistence type="predicted"/>
<protein>
    <submittedName>
        <fullName evidence="6">Aldo/keto reductase</fullName>
    </submittedName>
</protein>
<dbReference type="PANTHER" id="PTHR43827">
    <property type="entry name" value="2,5-DIKETO-D-GLUCONIC ACID REDUCTASE"/>
    <property type="match status" value="1"/>
</dbReference>
<feature type="domain" description="NADP-dependent oxidoreductase" evidence="5">
    <location>
        <begin position="30"/>
        <end position="298"/>
    </location>
</feature>
<evidence type="ECO:0000313" key="7">
    <source>
        <dbReference type="Proteomes" id="UP001243330"/>
    </source>
</evidence>
<organism evidence="6 7">
    <name type="scientific">Colletotrichum chrysophilum</name>
    <dbReference type="NCBI Taxonomy" id="1836956"/>
    <lineage>
        <taxon>Eukaryota</taxon>
        <taxon>Fungi</taxon>
        <taxon>Dikarya</taxon>
        <taxon>Ascomycota</taxon>
        <taxon>Pezizomycotina</taxon>
        <taxon>Sordariomycetes</taxon>
        <taxon>Hypocreomycetidae</taxon>
        <taxon>Glomerellales</taxon>
        <taxon>Glomerellaceae</taxon>
        <taxon>Colletotrichum</taxon>
        <taxon>Colletotrichum gloeosporioides species complex</taxon>
    </lineage>
</organism>
<dbReference type="Gene3D" id="3.20.20.100">
    <property type="entry name" value="NADP-dependent oxidoreductase domain"/>
    <property type="match status" value="1"/>
</dbReference>
<dbReference type="PANTHER" id="PTHR43827:SF13">
    <property type="entry name" value="ALDO_KETO REDUCTASE FAMILY PROTEIN"/>
    <property type="match status" value="1"/>
</dbReference>
<name>A0AAD9EE54_9PEZI</name>
<dbReference type="Proteomes" id="UP001243330">
    <property type="component" value="Unassembled WGS sequence"/>
</dbReference>
<dbReference type="InterPro" id="IPR023210">
    <property type="entry name" value="NADP_OxRdtase_dom"/>
</dbReference>
<evidence type="ECO:0000256" key="1">
    <source>
        <dbReference type="ARBA" id="ARBA00023002"/>
    </source>
</evidence>
<comment type="caution">
    <text evidence="6">The sequence shown here is derived from an EMBL/GenBank/DDBJ whole genome shotgun (WGS) entry which is preliminary data.</text>
</comment>
<feature type="binding site" evidence="3">
    <location>
        <position position="122"/>
    </location>
    <ligand>
        <name>substrate</name>
    </ligand>
</feature>
<evidence type="ECO:0000256" key="3">
    <source>
        <dbReference type="PIRSR" id="PIRSR000097-2"/>
    </source>
</evidence>
<evidence type="ECO:0000259" key="5">
    <source>
        <dbReference type="Pfam" id="PF00248"/>
    </source>
</evidence>
<feature type="active site" description="Proton donor" evidence="2">
    <location>
        <position position="56"/>
    </location>
</feature>
<keyword evidence="7" id="KW-1185">Reference proteome</keyword>
<evidence type="ECO:0000313" key="6">
    <source>
        <dbReference type="EMBL" id="KAK1844923.1"/>
    </source>
</evidence>
<dbReference type="Pfam" id="PF00248">
    <property type="entry name" value="Aldo_ket_red"/>
    <property type="match status" value="1"/>
</dbReference>
<dbReference type="InterPro" id="IPR036812">
    <property type="entry name" value="NAD(P)_OxRdtase_dom_sf"/>
</dbReference>